<keyword evidence="2" id="KW-1185">Reference proteome</keyword>
<evidence type="ECO:0000313" key="2">
    <source>
        <dbReference type="Proteomes" id="UP000233837"/>
    </source>
</evidence>
<dbReference type="AlphaFoldDB" id="A0A2I0WYK0"/>
<reference evidence="1 2" key="1">
    <citation type="journal article" date="2016" name="Sci. Rep.">
        <title>The Dendrobium catenatum Lindl. genome sequence provides insights into polysaccharide synthase, floral development and adaptive evolution.</title>
        <authorList>
            <person name="Zhang G.Q."/>
            <person name="Xu Q."/>
            <person name="Bian C."/>
            <person name="Tsai W.C."/>
            <person name="Yeh C.M."/>
            <person name="Liu K.W."/>
            <person name="Yoshida K."/>
            <person name="Zhang L.S."/>
            <person name="Chang S.B."/>
            <person name="Chen F."/>
            <person name="Shi Y."/>
            <person name="Su Y.Y."/>
            <person name="Zhang Y.Q."/>
            <person name="Chen L.J."/>
            <person name="Yin Y."/>
            <person name="Lin M."/>
            <person name="Huang H."/>
            <person name="Deng H."/>
            <person name="Wang Z.W."/>
            <person name="Zhu S.L."/>
            <person name="Zhao X."/>
            <person name="Deng C."/>
            <person name="Niu S.C."/>
            <person name="Huang J."/>
            <person name="Wang M."/>
            <person name="Liu G.H."/>
            <person name="Yang H.J."/>
            <person name="Xiao X.J."/>
            <person name="Hsiao Y.Y."/>
            <person name="Wu W.L."/>
            <person name="Chen Y.Y."/>
            <person name="Mitsuda N."/>
            <person name="Ohme-Takagi M."/>
            <person name="Luo Y.B."/>
            <person name="Van de Peer Y."/>
            <person name="Liu Z.J."/>
        </authorList>
    </citation>
    <scope>NUCLEOTIDE SEQUENCE [LARGE SCALE GENOMIC DNA]</scope>
    <source>
        <tissue evidence="1">The whole plant</tissue>
    </source>
</reference>
<accession>A0A2I0WYK0</accession>
<gene>
    <name evidence="1" type="ORF">MA16_Dca023904</name>
</gene>
<organism evidence="1 2">
    <name type="scientific">Dendrobium catenatum</name>
    <dbReference type="NCBI Taxonomy" id="906689"/>
    <lineage>
        <taxon>Eukaryota</taxon>
        <taxon>Viridiplantae</taxon>
        <taxon>Streptophyta</taxon>
        <taxon>Embryophyta</taxon>
        <taxon>Tracheophyta</taxon>
        <taxon>Spermatophyta</taxon>
        <taxon>Magnoliopsida</taxon>
        <taxon>Liliopsida</taxon>
        <taxon>Asparagales</taxon>
        <taxon>Orchidaceae</taxon>
        <taxon>Epidendroideae</taxon>
        <taxon>Malaxideae</taxon>
        <taxon>Dendrobiinae</taxon>
        <taxon>Dendrobium</taxon>
    </lineage>
</organism>
<proteinExistence type="predicted"/>
<protein>
    <submittedName>
        <fullName evidence="1">Uncharacterized protein</fullName>
    </submittedName>
</protein>
<name>A0A2I0WYK0_9ASPA</name>
<sequence length="61" mass="6982">MVCHQENHHQITTYQPFRAIDPKRMERNISQEEEKQSEGCTTGIAPAAKTLAKCITSEQYC</sequence>
<evidence type="ECO:0000313" key="1">
    <source>
        <dbReference type="EMBL" id="PKU80717.1"/>
    </source>
</evidence>
<dbReference type="Proteomes" id="UP000233837">
    <property type="component" value="Unassembled WGS sequence"/>
</dbReference>
<dbReference type="EMBL" id="KZ502319">
    <property type="protein sequence ID" value="PKU80717.1"/>
    <property type="molecule type" value="Genomic_DNA"/>
</dbReference>
<reference evidence="1 2" key="2">
    <citation type="journal article" date="2017" name="Nature">
        <title>The Apostasia genome and the evolution of orchids.</title>
        <authorList>
            <person name="Zhang G.Q."/>
            <person name="Liu K.W."/>
            <person name="Li Z."/>
            <person name="Lohaus R."/>
            <person name="Hsiao Y.Y."/>
            <person name="Niu S.C."/>
            <person name="Wang J.Y."/>
            <person name="Lin Y.C."/>
            <person name="Xu Q."/>
            <person name="Chen L.J."/>
            <person name="Yoshida K."/>
            <person name="Fujiwara S."/>
            <person name="Wang Z.W."/>
            <person name="Zhang Y.Q."/>
            <person name="Mitsuda N."/>
            <person name="Wang M."/>
            <person name="Liu G.H."/>
            <person name="Pecoraro L."/>
            <person name="Huang H.X."/>
            <person name="Xiao X.J."/>
            <person name="Lin M."/>
            <person name="Wu X.Y."/>
            <person name="Wu W.L."/>
            <person name="Chen Y.Y."/>
            <person name="Chang S.B."/>
            <person name="Sakamoto S."/>
            <person name="Ohme-Takagi M."/>
            <person name="Yagi M."/>
            <person name="Zeng S.J."/>
            <person name="Shen C.Y."/>
            <person name="Yeh C.M."/>
            <person name="Luo Y.B."/>
            <person name="Tsai W.C."/>
            <person name="Van de Peer Y."/>
            <person name="Liu Z.J."/>
        </authorList>
    </citation>
    <scope>NUCLEOTIDE SEQUENCE [LARGE SCALE GENOMIC DNA]</scope>
    <source>
        <tissue evidence="1">The whole plant</tissue>
    </source>
</reference>